<evidence type="ECO:0000313" key="2">
    <source>
        <dbReference type="Proteomes" id="UP000008038"/>
    </source>
</evidence>
<reference evidence="1 2" key="1">
    <citation type="journal article" date="2013" name="PLoS ONE">
        <title>Enhanced de novo assembly of high throughput pyrosequencing data using whole genome mapping.</title>
        <authorList>
            <person name="Onmus-Leone F."/>
            <person name="Hang J."/>
            <person name="Clifford R.J."/>
            <person name="Yang Y."/>
            <person name="Riley M.C."/>
            <person name="Kuschner R.A."/>
            <person name="Waterman P.E."/>
            <person name="Lesho E.P."/>
        </authorList>
    </citation>
    <scope>NUCLEOTIDE SEQUENCE [LARGE SCALE GENOMIC DNA]</scope>
</reference>
<gene>
    <name evidence="1" type="ORF">Redjac_0400</name>
</gene>
<accession>K4ICY1</accession>
<dbReference type="Pfam" id="PF23789">
    <property type="entry name" value="Pre_tape_measure"/>
    <property type="match status" value="1"/>
</dbReference>
<protein>
    <submittedName>
        <fullName evidence="1">Pre-tape measure frameshift protein</fullName>
    </submittedName>
</protein>
<sequence>MSLSQYTPDTETVVVKGRKEFTFEVRGLTFLDFSKIIKVHYHDLDGLFDLYEKHAGQDLTALATGRFATTLIADAPGIVAHIIALASDDGEAALPMAQSLPAIAQIDALRKIGSLTFSDVEEVKKAGRSGNGAAKRGEKPDTRTKREIVLDFHNELRATVSFLLSEGHVSAMHYPLAYLWTESRIARRRINAQHVTQSLLMQSCIGAVLNGKKGGKEYQKLIKGLSDG</sequence>
<proteinExistence type="predicted"/>
<dbReference type="GeneID" id="13826487"/>
<dbReference type="Proteomes" id="UP000008038">
    <property type="component" value="Segment"/>
</dbReference>
<organism evidence="1 2">
    <name type="scientific">Providencia phage Redjac</name>
    <dbReference type="NCBI Taxonomy" id="1235559"/>
    <lineage>
        <taxon>Viruses</taxon>
        <taxon>Duplodnaviria</taxon>
        <taxon>Heunggongvirae</taxon>
        <taxon>Uroviricota</taxon>
        <taxon>Caudoviricetes</taxon>
        <taxon>Casjensviridae</taxon>
        <taxon>Redjacvirus</taxon>
        <taxon>Redjacvirus redjac</taxon>
    </lineage>
</organism>
<dbReference type="OrthoDB" id="13094at10239"/>
<dbReference type="KEGG" id="vg:13826487"/>
<keyword evidence="2" id="KW-1185">Reference proteome</keyword>
<evidence type="ECO:0000313" key="1">
    <source>
        <dbReference type="EMBL" id="AFU63004.1"/>
    </source>
</evidence>
<dbReference type="EMBL" id="JX296113">
    <property type="protein sequence ID" value="AFU63004.1"/>
    <property type="molecule type" value="Genomic_DNA"/>
</dbReference>
<dbReference type="RefSeq" id="YP_006906024.1">
    <property type="nucleotide sequence ID" value="NC_018832.1"/>
</dbReference>
<name>K4ICY1_9CAUD</name>
<dbReference type="InterPro" id="IPR057378">
    <property type="entry name" value="Pre_tape_measure"/>
</dbReference>